<dbReference type="Proteomes" id="UP000295531">
    <property type="component" value="Unassembled WGS sequence"/>
</dbReference>
<comment type="caution">
    <text evidence="1">The sequence shown here is derived from an EMBL/GenBank/DDBJ whole genome shotgun (WGS) entry which is preliminary data.</text>
</comment>
<organism evidence="1 2">
    <name type="scientific">Idiomarina aquatica</name>
    <dbReference type="NCBI Taxonomy" id="1327752"/>
    <lineage>
        <taxon>Bacteria</taxon>
        <taxon>Pseudomonadati</taxon>
        <taxon>Pseudomonadota</taxon>
        <taxon>Gammaproteobacteria</taxon>
        <taxon>Alteromonadales</taxon>
        <taxon>Idiomarinaceae</taxon>
        <taxon>Idiomarina</taxon>
    </lineage>
</organism>
<proteinExistence type="predicted"/>
<dbReference type="AlphaFoldDB" id="A0A4R6P0J8"/>
<accession>A0A4R6P0J8</accession>
<reference evidence="1 2" key="1">
    <citation type="submission" date="2019-03" db="EMBL/GenBank/DDBJ databases">
        <title>Freshwater and sediment microbial communities from various areas in North America, analyzing microbe dynamics in response to fracking.</title>
        <authorList>
            <person name="Lamendella R."/>
        </authorList>
    </citation>
    <scope>NUCLEOTIDE SEQUENCE [LARGE SCALE GENOMIC DNA]</scope>
    <source>
        <strain evidence="1 2">18_TX</strain>
    </source>
</reference>
<name>A0A4R6P0J8_9GAMM</name>
<evidence type="ECO:0000313" key="1">
    <source>
        <dbReference type="EMBL" id="TDP30977.1"/>
    </source>
</evidence>
<gene>
    <name evidence="1" type="ORF">DEU29_11421</name>
</gene>
<protein>
    <submittedName>
        <fullName evidence="1">Uncharacterized protein</fullName>
    </submittedName>
</protein>
<dbReference type="EMBL" id="SNXI01000014">
    <property type="protein sequence ID" value="TDP30977.1"/>
    <property type="molecule type" value="Genomic_DNA"/>
</dbReference>
<evidence type="ECO:0000313" key="2">
    <source>
        <dbReference type="Proteomes" id="UP000295531"/>
    </source>
</evidence>
<sequence length="75" mass="8062">MDGASQALQGRTCGRPLIKRFQSPSRLFCVRRNGCVASGRELHHVDEHAGGVFEVFLPAFVKAGYGAAVDNTMVA</sequence>
<keyword evidence="2" id="KW-1185">Reference proteome</keyword>